<feature type="compositionally biased region" description="Polar residues" evidence="3">
    <location>
        <begin position="1"/>
        <end position="10"/>
    </location>
</feature>
<feature type="transmembrane region" description="Helical" evidence="4">
    <location>
        <begin position="152"/>
        <end position="185"/>
    </location>
</feature>
<dbReference type="CDD" id="cd00085">
    <property type="entry name" value="HNHc"/>
    <property type="match status" value="1"/>
</dbReference>
<dbReference type="GO" id="GO:0016787">
    <property type="term" value="F:hydrolase activity"/>
    <property type="evidence" value="ECO:0007669"/>
    <property type="project" value="UniProtKB-KW"/>
</dbReference>
<gene>
    <name evidence="6" type="ORF">ACFQE6_06125</name>
</gene>
<dbReference type="Gene3D" id="1.10.30.50">
    <property type="match status" value="1"/>
</dbReference>
<dbReference type="Pfam" id="PF01844">
    <property type="entry name" value="HNH"/>
    <property type="match status" value="1"/>
</dbReference>
<evidence type="ECO:0000259" key="5">
    <source>
        <dbReference type="SMART" id="SM00507"/>
    </source>
</evidence>
<keyword evidence="2" id="KW-0378">Hydrolase</keyword>
<feature type="transmembrane region" description="Helical" evidence="4">
    <location>
        <begin position="197"/>
        <end position="220"/>
    </location>
</feature>
<keyword evidence="4" id="KW-0472">Membrane</keyword>
<proteinExistence type="predicted"/>
<reference evidence="6 7" key="1">
    <citation type="journal article" date="2019" name="Int. J. Syst. Evol. Microbiol.">
        <title>The Global Catalogue of Microorganisms (GCM) 10K type strain sequencing project: providing services to taxonomists for standard genome sequencing and annotation.</title>
        <authorList>
            <consortium name="The Broad Institute Genomics Platform"/>
            <consortium name="The Broad Institute Genome Sequencing Center for Infectious Disease"/>
            <person name="Wu L."/>
            <person name="Ma J."/>
        </authorList>
    </citation>
    <scope>NUCLEOTIDE SEQUENCE [LARGE SCALE GENOMIC DNA]</scope>
    <source>
        <strain evidence="6 7">LMG 29247</strain>
    </source>
</reference>
<feature type="region of interest" description="Disordered" evidence="3">
    <location>
        <begin position="1"/>
        <end position="25"/>
    </location>
</feature>
<name>A0ABD5SHV8_9EURY</name>
<keyword evidence="7" id="KW-1185">Reference proteome</keyword>
<accession>A0ABD5SHV8</accession>
<keyword evidence="4" id="KW-1133">Transmembrane helix</keyword>
<sequence>MSTLERQINSRYDDPDTYSGDRPPDWEARRKTVYRHDDWTCQACGRQSGPHAGDEGVRLHAHHITPLAEGGSNQLSNLETLCEPCHQNEHDHDIFTGDWVGDGPRVYTVGPLRATARGIFAALAIALWAVLVGRGIALSAGYAPMAMEREAALLVGATLLGSLVVVSKPLLVTSVLGIVAAVMTAAAWTDFGLSPEFGLIGAIAWPPVLLGAWAIACDYIQ</sequence>
<evidence type="ECO:0000313" key="7">
    <source>
        <dbReference type="Proteomes" id="UP001596383"/>
    </source>
</evidence>
<dbReference type="PANTHER" id="PTHR41286:SF1">
    <property type="entry name" value="HNH NUCLEASE YAJD-RELATED"/>
    <property type="match status" value="1"/>
</dbReference>
<feature type="domain" description="HNH nuclease" evidence="5">
    <location>
        <begin position="29"/>
        <end position="87"/>
    </location>
</feature>
<dbReference type="PANTHER" id="PTHR41286">
    <property type="entry name" value="HNH NUCLEASE YAJD-RELATED"/>
    <property type="match status" value="1"/>
</dbReference>
<dbReference type="EMBL" id="JBHSWV010000094">
    <property type="protein sequence ID" value="MFC6764623.1"/>
    <property type="molecule type" value="Genomic_DNA"/>
</dbReference>
<keyword evidence="1" id="KW-0540">Nuclease</keyword>
<dbReference type="Proteomes" id="UP001596383">
    <property type="component" value="Unassembled WGS sequence"/>
</dbReference>
<comment type="caution">
    <text evidence="6">The sequence shown here is derived from an EMBL/GenBank/DDBJ whole genome shotgun (WGS) entry which is preliminary data.</text>
</comment>
<evidence type="ECO:0000256" key="2">
    <source>
        <dbReference type="ARBA" id="ARBA00022801"/>
    </source>
</evidence>
<dbReference type="SMART" id="SM00507">
    <property type="entry name" value="HNHc"/>
    <property type="match status" value="1"/>
</dbReference>
<dbReference type="GO" id="GO:0004519">
    <property type="term" value="F:endonuclease activity"/>
    <property type="evidence" value="ECO:0007669"/>
    <property type="project" value="UniProtKB-KW"/>
</dbReference>
<evidence type="ECO:0000256" key="1">
    <source>
        <dbReference type="ARBA" id="ARBA00022722"/>
    </source>
</evidence>
<dbReference type="InterPro" id="IPR003615">
    <property type="entry name" value="HNH_nuc"/>
</dbReference>
<evidence type="ECO:0000313" key="6">
    <source>
        <dbReference type="EMBL" id="MFC6764623.1"/>
    </source>
</evidence>
<dbReference type="RefSeq" id="WP_273737685.1">
    <property type="nucleotide sequence ID" value="NZ_JAQIVI010000094.1"/>
</dbReference>
<dbReference type="InterPro" id="IPR002711">
    <property type="entry name" value="HNH"/>
</dbReference>
<dbReference type="AlphaFoldDB" id="A0ABD5SHV8"/>
<evidence type="ECO:0000256" key="4">
    <source>
        <dbReference type="SAM" id="Phobius"/>
    </source>
</evidence>
<keyword evidence="6" id="KW-0255">Endonuclease</keyword>
<keyword evidence="4" id="KW-0812">Transmembrane</keyword>
<feature type="transmembrane region" description="Helical" evidence="4">
    <location>
        <begin position="119"/>
        <end position="140"/>
    </location>
</feature>
<evidence type="ECO:0000256" key="3">
    <source>
        <dbReference type="SAM" id="MobiDB-lite"/>
    </source>
</evidence>
<organism evidence="6 7">
    <name type="scientific">Natrinema soli</name>
    <dbReference type="NCBI Taxonomy" id="1930624"/>
    <lineage>
        <taxon>Archaea</taxon>
        <taxon>Methanobacteriati</taxon>
        <taxon>Methanobacteriota</taxon>
        <taxon>Stenosarchaea group</taxon>
        <taxon>Halobacteria</taxon>
        <taxon>Halobacteriales</taxon>
        <taxon>Natrialbaceae</taxon>
        <taxon>Natrinema</taxon>
    </lineage>
</organism>
<protein>
    <submittedName>
        <fullName evidence="6">HNH endonuclease</fullName>
    </submittedName>
</protein>